<dbReference type="AlphaFoldDB" id="A0A266Q753"/>
<reference evidence="3" key="1">
    <citation type="submission" date="2017-05" db="EMBL/GenBank/DDBJ databases">
        <authorList>
            <person name="Barney B.M."/>
        </authorList>
    </citation>
    <scope>NUCLEOTIDE SEQUENCE [LARGE SCALE GENOMIC DNA]</scope>
    <source>
        <strain evidence="3">PSBB022</strain>
    </source>
</reference>
<dbReference type="Gene3D" id="3.30.750.24">
    <property type="entry name" value="STAS domain"/>
    <property type="match status" value="1"/>
</dbReference>
<feature type="domain" description="STAS" evidence="1">
    <location>
        <begin position="10"/>
        <end position="101"/>
    </location>
</feature>
<evidence type="ECO:0000313" key="2">
    <source>
        <dbReference type="EMBL" id="OZY85698.1"/>
    </source>
</evidence>
<dbReference type="InterPro" id="IPR036513">
    <property type="entry name" value="STAS_dom_sf"/>
</dbReference>
<dbReference type="CDD" id="cd07043">
    <property type="entry name" value="STAS_anti-anti-sigma_factors"/>
    <property type="match status" value="1"/>
</dbReference>
<dbReference type="PANTHER" id="PTHR35849:SF1">
    <property type="entry name" value="INTERMEMBRANE PHOSPHOLIPID TRANSPORT SYSTEM BINDING PROTEIN MLAB"/>
    <property type="match status" value="1"/>
</dbReference>
<dbReference type="InterPro" id="IPR052746">
    <property type="entry name" value="MlaB_ABC_Transporter"/>
</dbReference>
<gene>
    <name evidence="2" type="ORF">CBP51_01195</name>
</gene>
<dbReference type="SUPFAM" id="SSF52091">
    <property type="entry name" value="SpoIIaa-like"/>
    <property type="match status" value="1"/>
</dbReference>
<protein>
    <recommendedName>
        <fullName evidence="1">STAS domain-containing protein</fullName>
    </recommendedName>
</protein>
<dbReference type="InterPro" id="IPR002645">
    <property type="entry name" value="STAS_dom"/>
</dbReference>
<dbReference type="Pfam" id="PF13466">
    <property type="entry name" value="STAS_2"/>
    <property type="match status" value="1"/>
</dbReference>
<dbReference type="EMBL" id="NHNI01000001">
    <property type="protein sequence ID" value="OZY85698.1"/>
    <property type="molecule type" value="Genomic_DNA"/>
</dbReference>
<evidence type="ECO:0000313" key="3">
    <source>
        <dbReference type="Proteomes" id="UP000216101"/>
    </source>
</evidence>
<organism evidence="2 3">
    <name type="scientific">Cellvibrio mixtus</name>
    <dbReference type="NCBI Taxonomy" id="39650"/>
    <lineage>
        <taxon>Bacteria</taxon>
        <taxon>Pseudomonadati</taxon>
        <taxon>Pseudomonadota</taxon>
        <taxon>Gammaproteobacteria</taxon>
        <taxon>Cellvibrionales</taxon>
        <taxon>Cellvibrionaceae</taxon>
        <taxon>Cellvibrio</taxon>
    </lineage>
</organism>
<dbReference type="PROSITE" id="PS50801">
    <property type="entry name" value="STAS"/>
    <property type="match status" value="1"/>
</dbReference>
<dbReference type="PANTHER" id="PTHR35849">
    <property type="entry name" value="BLR2341 PROTEIN"/>
    <property type="match status" value="1"/>
</dbReference>
<sequence length="101" mass="10574">MSELSLSQDVISLRGEVSFKTVTGLSQQLQELVQPQVRTLDCSGVTKADSSIVALLLVAMKLARSAGASVTITGAPQAVSRLVHLYDVDGIIPGLVNTGHD</sequence>
<accession>A0A266Q753</accession>
<keyword evidence="3" id="KW-1185">Reference proteome</keyword>
<proteinExistence type="predicted"/>
<evidence type="ECO:0000259" key="1">
    <source>
        <dbReference type="PROSITE" id="PS50801"/>
    </source>
</evidence>
<comment type="caution">
    <text evidence="2">The sequence shown here is derived from an EMBL/GenBank/DDBJ whole genome shotgun (WGS) entry which is preliminary data.</text>
</comment>
<name>A0A266Q753_9GAMM</name>
<dbReference type="RefSeq" id="WP_094983551.1">
    <property type="nucleotide sequence ID" value="NZ_NHNI01000001.1"/>
</dbReference>
<dbReference type="Proteomes" id="UP000216101">
    <property type="component" value="Unassembled WGS sequence"/>
</dbReference>
<dbReference type="InterPro" id="IPR058548">
    <property type="entry name" value="MlaB-like_STAS"/>
</dbReference>